<protein>
    <submittedName>
        <fullName evidence="2">ANR family transcriptional regulator</fullName>
    </submittedName>
</protein>
<evidence type="ECO:0000313" key="1">
    <source>
        <dbReference type="EMBL" id="MBK5072546.1"/>
    </source>
</evidence>
<keyword evidence="4" id="KW-1185">Reference proteome</keyword>
<evidence type="ECO:0000313" key="3">
    <source>
        <dbReference type="Proteomes" id="UP000807542"/>
    </source>
</evidence>
<dbReference type="InterPro" id="IPR047666">
    <property type="entry name" value="ANR_neg_reg"/>
</dbReference>
<dbReference type="AlphaFoldDB" id="A0A9D7AGZ7"/>
<dbReference type="EMBL" id="JADRCQ010000001">
    <property type="protein sequence ID" value="MBK5072546.1"/>
    <property type="molecule type" value="Genomic_DNA"/>
</dbReference>
<dbReference type="RefSeq" id="WP_228397603.1">
    <property type="nucleotide sequence ID" value="NZ_JADRCP010000001.1"/>
</dbReference>
<dbReference type="NCBIfam" id="NF033650">
    <property type="entry name" value="ANR_neg_reg"/>
    <property type="match status" value="1"/>
</dbReference>
<gene>
    <name evidence="2" type="ORF">I2492_05925</name>
    <name evidence="1" type="ORF">I2493_05925</name>
</gene>
<evidence type="ECO:0000313" key="2">
    <source>
        <dbReference type="EMBL" id="MBK5175855.1"/>
    </source>
</evidence>
<dbReference type="Proteomes" id="UP000807542">
    <property type="component" value="Unassembled WGS sequence"/>
</dbReference>
<proteinExistence type="predicted"/>
<reference evidence="2 4" key="1">
    <citation type="submission" date="2020-11" db="EMBL/GenBank/DDBJ databases">
        <title>Insectihabitans protaetiae gen. nov. sp. nov. and Insectihabitans allomyrinae sp. nov., isolated from larvae of Protaetia brevitarsis seulensis and Allomyrina dichotoma, respectively.</title>
        <authorList>
            <person name="Lee S.D."/>
            <person name="Byeon Y.-S."/>
            <person name="Kim S.-M."/>
            <person name="Yang H.L."/>
            <person name="Kim I.S."/>
        </authorList>
    </citation>
    <scope>NUCLEOTIDE SEQUENCE</scope>
    <source>
        <strain evidence="2">CWB-B4</strain>
        <strain evidence="1 4">CWB-B43</strain>
    </source>
</reference>
<dbReference type="Proteomes" id="UP001296969">
    <property type="component" value="Unassembled WGS sequence"/>
</dbReference>
<comment type="caution">
    <text evidence="2">The sequence shown here is derived from an EMBL/GenBank/DDBJ whole genome shotgun (WGS) entry which is preliminary data.</text>
</comment>
<name>A0A9D7AGZ7_9GAMM</name>
<accession>A0A9D7AGZ7</accession>
<sequence length="158" mass="17874">MIENLSKTESLRQALRVFGNSTSHELENYTGVPVLRVGALLKNDIDKGAVVRTWKGKRRSYQLAINKAPQSKPQPLPSTEYALPRLVVFETSDRRFITEATQAAELEKAGDFEQAITIWLKAKVLAELDINTEYCHHRAQFCMTAIDRGWIRKQGDAS</sequence>
<evidence type="ECO:0000313" key="4">
    <source>
        <dbReference type="Proteomes" id="UP001296969"/>
    </source>
</evidence>
<dbReference type="EMBL" id="JADRCP010000001">
    <property type="protein sequence ID" value="MBK5175855.1"/>
    <property type="molecule type" value="Genomic_DNA"/>
</dbReference>
<organism evidence="2 3">
    <name type="scientific">Limnobaculum xujianqingii</name>
    <dbReference type="NCBI Taxonomy" id="2738837"/>
    <lineage>
        <taxon>Bacteria</taxon>
        <taxon>Pseudomonadati</taxon>
        <taxon>Pseudomonadota</taxon>
        <taxon>Gammaproteobacteria</taxon>
        <taxon>Enterobacterales</taxon>
        <taxon>Budviciaceae</taxon>
        <taxon>Limnobaculum</taxon>
    </lineage>
</organism>